<dbReference type="EMBL" id="CP144548">
    <property type="protein sequence ID" value="WVW86666.1"/>
    <property type="molecule type" value="Genomic_DNA"/>
</dbReference>
<proteinExistence type="predicted"/>
<sequence>MYLKDERTVTTNVMMPRATWNSTGLGMSTPLKIFIPIFATFMAIIFLTLIIRVARKADLHRRFNQSKPPPTMEYTRPTNITPSQPFEIDPPHVTPYPAPTTTDMRQHDSHPVIQDIPVSYQPFNSGTRMYTAHDIHRQGMSGSESERGSVMPPSYEEVLRGQR</sequence>
<dbReference type="Proteomes" id="UP000092730">
    <property type="component" value="Chromosome 8"/>
</dbReference>
<evidence type="ECO:0000256" key="2">
    <source>
        <dbReference type="SAM" id="Phobius"/>
    </source>
</evidence>
<reference evidence="3" key="1">
    <citation type="submission" date="2013-07" db="EMBL/GenBank/DDBJ databases">
        <title>The Genome Sequence of Cryptococcus bestiolae CBS10118.</title>
        <authorList>
            <consortium name="The Broad Institute Genome Sequencing Platform"/>
            <person name="Cuomo C."/>
            <person name="Litvintseva A."/>
            <person name="Chen Y."/>
            <person name="Heitman J."/>
            <person name="Sun S."/>
            <person name="Springer D."/>
            <person name="Dromer F."/>
            <person name="Young S.K."/>
            <person name="Zeng Q."/>
            <person name="Gargeya S."/>
            <person name="Fitzgerald M."/>
            <person name="Abouelleil A."/>
            <person name="Alvarado L."/>
            <person name="Berlin A.M."/>
            <person name="Chapman S.B."/>
            <person name="Dewar J."/>
            <person name="Goldberg J."/>
            <person name="Griggs A."/>
            <person name="Gujja S."/>
            <person name="Hansen M."/>
            <person name="Howarth C."/>
            <person name="Imamovic A."/>
            <person name="Larimer J."/>
            <person name="McCowan C."/>
            <person name="Murphy C."/>
            <person name="Pearson M."/>
            <person name="Priest M."/>
            <person name="Roberts A."/>
            <person name="Saif S."/>
            <person name="Shea T."/>
            <person name="Sykes S."/>
            <person name="Wortman J."/>
            <person name="Nusbaum C."/>
            <person name="Birren B."/>
        </authorList>
    </citation>
    <scope>NUCLEOTIDE SEQUENCE [LARGE SCALE GENOMIC DNA]</scope>
    <source>
        <strain evidence="3">CBS 10118</strain>
    </source>
</reference>
<keyword evidence="2" id="KW-0472">Membrane</keyword>
<evidence type="ECO:0000313" key="4">
    <source>
        <dbReference type="EMBL" id="WVW86666.1"/>
    </source>
</evidence>
<name>A0A1B9FTX5_9TREE</name>
<accession>A0A1B9FTX5</accession>
<dbReference type="RefSeq" id="XP_019043282.1">
    <property type="nucleotide sequence ID" value="XM_019194446.1"/>
</dbReference>
<evidence type="ECO:0000256" key="1">
    <source>
        <dbReference type="SAM" id="MobiDB-lite"/>
    </source>
</evidence>
<dbReference type="AlphaFoldDB" id="A0A1B9FTX5"/>
<dbReference type="GeneID" id="30212256"/>
<dbReference type="VEuPathDB" id="FungiDB:I302_07857"/>
<dbReference type="OrthoDB" id="2564743at2759"/>
<reference evidence="4" key="4">
    <citation type="submission" date="2024-02" db="EMBL/GenBank/DDBJ databases">
        <title>Comparative genomics of Cryptococcus and Kwoniella reveals pathogenesis evolution and contrasting modes of karyotype evolution via chromosome fusion or intercentromeric recombination.</title>
        <authorList>
            <person name="Coelho M.A."/>
            <person name="David-Palma M."/>
            <person name="Shea T."/>
            <person name="Bowers K."/>
            <person name="McGinley-Smith S."/>
            <person name="Mohammad A.W."/>
            <person name="Gnirke A."/>
            <person name="Yurkov A.M."/>
            <person name="Nowrousian M."/>
            <person name="Sun S."/>
            <person name="Cuomo C.A."/>
            <person name="Heitman J."/>
        </authorList>
    </citation>
    <scope>NUCLEOTIDE SEQUENCE</scope>
    <source>
        <strain evidence="4">CBS 10118</strain>
    </source>
</reference>
<organism evidence="3">
    <name type="scientific">Kwoniella bestiolae CBS 10118</name>
    <dbReference type="NCBI Taxonomy" id="1296100"/>
    <lineage>
        <taxon>Eukaryota</taxon>
        <taxon>Fungi</taxon>
        <taxon>Dikarya</taxon>
        <taxon>Basidiomycota</taxon>
        <taxon>Agaricomycotina</taxon>
        <taxon>Tremellomycetes</taxon>
        <taxon>Tremellales</taxon>
        <taxon>Cryptococcaceae</taxon>
        <taxon>Kwoniella</taxon>
    </lineage>
</organism>
<evidence type="ECO:0000313" key="3">
    <source>
        <dbReference type="EMBL" id="OCF22212.1"/>
    </source>
</evidence>
<reference evidence="3" key="3">
    <citation type="submission" date="2014-01" db="EMBL/GenBank/DDBJ databases">
        <title>Evolution of pathogenesis and genome organization in the Tremellales.</title>
        <authorList>
            <person name="Cuomo C."/>
            <person name="Litvintseva A."/>
            <person name="Heitman J."/>
            <person name="Chen Y."/>
            <person name="Sun S."/>
            <person name="Springer D."/>
            <person name="Dromer F."/>
            <person name="Young S."/>
            <person name="Zeng Q."/>
            <person name="Chapman S."/>
            <person name="Gujja S."/>
            <person name="Saif S."/>
            <person name="Birren B."/>
        </authorList>
    </citation>
    <scope>NUCLEOTIDE SEQUENCE</scope>
    <source>
        <strain evidence="3">CBS 10118</strain>
    </source>
</reference>
<feature type="transmembrane region" description="Helical" evidence="2">
    <location>
        <begin position="33"/>
        <end position="54"/>
    </location>
</feature>
<dbReference type="EMBL" id="KI894025">
    <property type="protein sequence ID" value="OCF22212.1"/>
    <property type="molecule type" value="Genomic_DNA"/>
</dbReference>
<protein>
    <submittedName>
        <fullName evidence="3">Uncharacterized protein</fullName>
    </submittedName>
</protein>
<evidence type="ECO:0000313" key="5">
    <source>
        <dbReference type="Proteomes" id="UP000092730"/>
    </source>
</evidence>
<reference evidence="4" key="2">
    <citation type="submission" date="2013-07" db="EMBL/GenBank/DDBJ databases">
        <authorList>
            <consortium name="The Broad Institute Genome Sequencing Platform"/>
            <person name="Cuomo C."/>
            <person name="Litvintseva A."/>
            <person name="Chen Y."/>
            <person name="Heitman J."/>
            <person name="Sun S."/>
            <person name="Springer D."/>
            <person name="Dromer F."/>
            <person name="Young S.K."/>
            <person name="Zeng Q."/>
            <person name="Gargeya S."/>
            <person name="Fitzgerald M."/>
            <person name="Abouelleil A."/>
            <person name="Alvarado L."/>
            <person name="Berlin A.M."/>
            <person name="Chapman S.B."/>
            <person name="Dewar J."/>
            <person name="Goldberg J."/>
            <person name="Griggs A."/>
            <person name="Gujja S."/>
            <person name="Hansen M."/>
            <person name="Howarth C."/>
            <person name="Imamovic A."/>
            <person name="Larimer J."/>
            <person name="McCowan C."/>
            <person name="Murphy C."/>
            <person name="Pearson M."/>
            <person name="Priest M."/>
            <person name="Roberts A."/>
            <person name="Saif S."/>
            <person name="Shea T."/>
            <person name="Sykes S."/>
            <person name="Wortman J."/>
            <person name="Nusbaum C."/>
            <person name="Birren B."/>
        </authorList>
    </citation>
    <scope>NUCLEOTIDE SEQUENCE</scope>
    <source>
        <strain evidence="4">CBS 10118</strain>
    </source>
</reference>
<dbReference type="KEGG" id="kbi:30212256"/>
<keyword evidence="2" id="KW-1133">Transmembrane helix</keyword>
<keyword evidence="2" id="KW-0812">Transmembrane</keyword>
<gene>
    <name evidence="3" type="ORF">I302_07857</name>
    <name evidence="4" type="ORF">I302_108720</name>
</gene>
<feature type="region of interest" description="Disordered" evidence="1">
    <location>
        <begin position="139"/>
        <end position="163"/>
    </location>
</feature>
<keyword evidence="5" id="KW-1185">Reference proteome</keyword>